<comment type="caution">
    <text evidence="2">The sequence shown here is derived from an EMBL/GenBank/DDBJ whole genome shotgun (WGS) entry which is preliminary data.</text>
</comment>
<protein>
    <recommendedName>
        <fullName evidence="1">Nucleoside phosphorylase domain-containing protein</fullName>
    </recommendedName>
</protein>
<dbReference type="AlphaFoldDB" id="A0A0S8G7N5"/>
<reference evidence="2 3" key="1">
    <citation type="journal article" date="2015" name="Microbiome">
        <title>Genomic resolution of linkages in carbon, nitrogen, and sulfur cycling among widespread estuary sediment bacteria.</title>
        <authorList>
            <person name="Baker B.J."/>
            <person name="Lazar C.S."/>
            <person name="Teske A.P."/>
            <person name="Dick G.J."/>
        </authorList>
    </citation>
    <scope>NUCLEOTIDE SEQUENCE [LARGE SCALE GENOMIC DNA]</scope>
    <source>
        <strain evidence="2">SM23_60</strain>
    </source>
</reference>
<dbReference type="Proteomes" id="UP000051096">
    <property type="component" value="Unassembled WGS sequence"/>
</dbReference>
<proteinExistence type="predicted"/>
<dbReference type="Pfam" id="PF01048">
    <property type="entry name" value="PNP_UDP_1"/>
    <property type="match status" value="1"/>
</dbReference>
<dbReference type="GO" id="GO:0003824">
    <property type="term" value="F:catalytic activity"/>
    <property type="evidence" value="ECO:0007669"/>
    <property type="project" value="InterPro"/>
</dbReference>
<sequence>MYAITPRDVEREARADGLTVEELRVPDTVLLTFNRPVVEELTNLCALNKWDWKISKYSPYSPVRRTWRGTYDNHDIAVFVPPMGASPLASVCEELIHFGGKVIFLLCACWSFGDTYLKKGQILLPEFAAGFDGTSRHYNNKQGLVRAEPQVIQALAGALNELEADWKRGGIGCCEALYRINRTMVQSYIDQGCHAMENGEVAVLYSLAQQFNVRAGVLLQPYIDLSKGWDTSYMDKTYAQTCRTQAKAAVKAALQILPPPGGQTPFYSNPSP</sequence>
<dbReference type="InterPro" id="IPR000845">
    <property type="entry name" value="Nucleoside_phosphorylase_d"/>
</dbReference>
<organism evidence="2 3">
    <name type="scientific">candidate division WOR_3 bacterium SM23_60</name>
    <dbReference type="NCBI Taxonomy" id="1703780"/>
    <lineage>
        <taxon>Bacteria</taxon>
        <taxon>Bacteria division WOR-3</taxon>
    </lineage>
</organism>
<name>A0A0S8G7N5_UNCW3</name>
<dbReference type="GO" id="GO:0009116">
    <property type="term" value="P:nucleoside metabolic process"/>
    <property type="evidence" value="ECO:0007669"/>
    <property type="project" value="InterPro"/>
</dbReference>
<feature type="domain" description="Nucleoside phosphorylase" evidence="1">
    <location>
        <begin position="60"/>
        <end position="220"/>
    </location>
</feature>
<dbReference type="EMBL" id="LJUO01000177">
    <property type="protein sequence ID" value="KPK68260.1"/>
    <property type="molecule type" value="Genomic_DNA"/>
</dbReference>
<dbReference type="InterPro" id="IPR035994">
    <property type="entry name" value="Nucleoside_phosphorylase_sf"/>
</dbReference>
<evidence type="ECO:0000313" key="3">
    <source>
        <dbReference type="Proteomes" id="UP000051096"/>
    </source>
</evidence>
<gene>
    <name evidence="2" type="ORF">AMJ87_12190</name>
</gene>
<dbReference type="SUPFAM" id="SSF53167">
    <property type="entry name" value="Purine and uridine phosphorylases"/>
    <property type="match status" value="1"/>
</dbReference>
<dbReference type="Gene3D" id="3.40.50.1580">
    <property type="entry name" value="Nucleoside phosphorylase domain"/>
    <property type="match status" value="1"/>
</dbReference>
<accession>A0A0S8G7N5</accession>
<evidence type="ECO:0000313" key="2">
    <source>
        <dbReference type="EMBL" id="KPK68260.1"/>
    </source>
</evidence>
<evidence type="ECO:0000259" key="1">
    <source>
        <dbReference type="Pfam" id="PF01048"/>
    </source>
</evidence>